<dbReference type="InterPro" id="IPR051312">
    <property type="entry name" value="Diverse_Substr_Oxidored"/>
</dbReference>
<dbReference type="InterPro" id="IPR036318">
    <property type="entry name" value="FAD-bd_PCMH-like_sf"/>
</dbReference>
<name>A0A518HCD5_9BACT</name>
<dbReference type="Gene3D" id="3.30.465.10">
    <property type="match status" value="2"/>
</dbReference>
<dbReference type="PROSITE" id="PS51387">
    <property type="entry name" value="FAD_PCMH"/>
    <property type="match status" value="1"/>
</dbReference>
<dbReference type="GO" id="GO:0016491">
    <property type="term" value="F:oxidoreductase activity"/>
    <property type="evidence" value="ECO:0007669"/>
    <property type="project" value="UniProtKB-KW"/>
</dbReference>
<feature type="domain" description="FAD-binding PCMH-type" evidence="2">
    <location>
        <begin position="1"/>
        <end position="250"/>
    </location>
</feature>
<sequence length="361" mass="38561">MNAFEYASPTSVEQAVRALAGAQSSEGLSGGTDLLCRLKDYISSPDRVVYLKAIGDEGFRGITAEGDKLAIGAGTTLAQLLEDETIASKYPALKQAARSIATPQIRNMATVAGNLLQRPRCWYYRSGFGLLGGRRDEGSQEKLVRELEGEFAPYNINLVGLPEDGHLVRLGDNRYHAIFMTDGDALYVNPSNLAPALIALGAEAEVVGSNGKRTVPVAELYRVPTEEGERELTTSTDEVMTRVVVPAPKGTSAFYEIRQKISHDWPIVIAAVSLAMDGDTVSEASIMLGGVAPIPYRAEAAEAAIKGKAIDRSTAEAAGQAATEGAQPLSKNAYKVPLVKTAVKRALLRAAGDEYWSKMEA</sequence>
<keyword evidence="3" id="KW-0560">Oxidoreductase</keyword>
<dbReference type="InterPro" id="IPR002346">
    <property type="entry name" value="Mopterin_DH_FAD-bd"/>
</dbReference>
<reference evidence="3 4" key="1">
    <citation type="submission" date="2019-02" db="EMBL/GenBank/DDBJ databases">
        <title>Deep-cultivation of Planctomycetes and their phenomic and genomic characterization uncovers novel biology.</title>
        <authorList>
            <person name="Wiegand S."/>
            <person name="Jogler M."/>
            <person name="Boedeker C."/>
            <person name="Pinto D."/>
            <person name="Vollmers J."/>
            <person name="Rivas-Marin E."/>
            <person name="Kohn T."/>
            <person name="Peeters S.H."/>
            <person name="Heuer A."/>
            <person name="Rast P."/>
            <person name="Oberbeckmann S."/>
            <person name="Bunk B."/>
            <person name="Jeske O."/>
            <person name="Meyerdierks A."/>
            <person name="Storesund J.E."/>
            <person name="Kallscheuer N."/>
            <person name="Luecker S."/>
            <person name="Lage O.M."/>
            <person name="Pohl T."/>
            <person name="Merkel B.J."/>
            <person name="Hornburger P."/>
            <person name="Mueller R.-W."/>
            <person name="Bruemmer F."/>
            <person name="Labrenz M."/>
            <person name="Spormann A.M."/>
            <person name="Op den Camp H."/>
            <person name="Overmann J."/>
            <person name="Amann R."/>
            <person name="Jetten M.S.M."/>
            <person name="Mascher T."/>
            <person name="Medema M.H."/>
            <person name="Devos D.P."/>
            <person name="Kaster A.-K."/>
            <person name="Ovreas L."/>
            <person name="Rohde M."/>
            <person name="Galperin M.Y."/>
            <person name="Jogler C."/>
        </authorList>
    </citation>
    <scope>NUCLEOTIDE SEQUENCE [LARGE SCALE GENOMIC DNA]</scope>
    <source>
        <strain evidence="3 4">ElP</strain>
    </source>
</reference>
<evidence type="ECO:0000313" key="4">
    <source>
        <dbReference type="Proteomes" id="UP000317835"/>
    </source>
</evidence>
<dbReference type="InterPro" id="IPR036683">
    <property type="entry name" value="CO_DH_flav_C_dom_sf"/>
</dbReference>
<dbReference type="Gene3D" id="3.30.43.10">
    <property type="entry name" value="Uridine Diphospho-n-acetylenolpyruvylglucosamine Reductase, domain 2"/>
    <property type="match status" value="1"/>
</dbReference>
<evidence type="ECO:0000313" key="3">
    <source>
        <dbReference type="EMBL" id="QDV38500.1"/>
    </source>
</evidence>
<dbReference type="PANTHER" id="PTHR42659:SF9">
    <property type="entry name" value="XANTHINE DEHYDROGENASE FAD-BINDING SUBUNIT XDHB-RELATED"/>
    <property type="match status" value="1"/>
</dbReference>
<dbReference type="EMBL" id="CP036426">
    <property type="protein sequence ID" value="QDV38500.1"/>
    <property type="molecule type" value="Genomic_DNA"/>
</dbReference>
<gene>
    <name evidence="3" type="primary">hcrB_2</name>
    <name evidence="3" type="ORF">ElP_64550</name>
</gene>
<keyword evidence="1" id="KW-0274">FAD</keyword>
<keyword evidence="4" id="KW-1185">Reference proteome</keyword>
<dbReference type="InterPro" id="IPR005107">
    <property type="entry name" value="CO_DH_flav_C"/>
</dbReference>
<proteinExistence type="predicted"/>
<dbReference type="OrthoDB" id="9774454at2"/>
<dbReference type="RefSeq" id="WP_145277034.1">
    <property type="nucleotide sequence ID" value="NZ_CP036426.1"/>
</dbReference>
<dbReference type="EC" id="1.3.7.9" evidence="3"/>
<dbReference type="GO" id="GO:0071949">
    <property type="term" value="F:FAD binding"/>
    <property type="evidence" value="ECO:0007669"/>
    <property type="project" value="InterPro"/>
</dbReference>
<evidence type="ECO:0000256" key="1">
    <source>
        <dbReference type="ARBA" id="ARBA00022827"/>
    </source>
</evidence>
<evidence type="ECO:0000259" key="2">
    <source>
        <dbReference type="PROSITE" id="PS51387"/>
    </source>
</evidence>
<dbReference type="KEGG" id="tpla:ElP_64550"/>
<dbReference type="SUPFAM" id="SSF55447">
    <property type="entry name" value="CO dehydrogenase flavoprotein C-terminal domain-like"/>
    <property type="match status" value="1"/>
</dbReference>
<dbReference type="InterPro" id="IPR016166">
    <property type="entry name" value="FAD-bd_PCMH"/>
</dbReference>
<accession>A0A518HCD5</accession>
<dbReference type="InterPro" id="IPR016169">
    <property type="entry name" value="FAD-bd_PCMH_sub2"/>
</dbReference>
<dbReference type="SUPFAM" id="SSF56176">
    <property type="entry name" value="FAD-binding/transporter-associated domain-like"/>
    <property type="match status" value="1"/>
</dbReference>
<dbReference type="SMART" id="SM01092">
    <property type="entry name" value="CO_deh_flav_C"/>
    <property type="match status" value="1"/>
</dbReference>
<dbReference type="Gene3D" id="3.30.390.50">
    <property type="entry name" value="CO dehydrogenase flavoprotein, C-terminal domain"/>
    <property type="match status" value="1"/>
</dbReference>
<protein>
    <submittedName>
        <fullName evidence="3">4-hydroxybenzoyl-CoA reductase subunit beta</fullName>
        <ecNumber evidence="3">1.3.7.9</ecNumber>
    </submittedName>
</protein>
<dbReference type="AlphaFoldDB" id="A0A518HCD5"/>
<dbReference type="PANTHER" id="PTHR42659">
    <property type="entry name" value="XANTHINE DEHYDROGENASE SUBUNIT C-RELATED"/>
    <property type="match status" value="1"/>
</dbReference>
<dbReference type="Pfam" id="PF00941">
    <property type="entry name" value="FAD_binding_5"/>
    <property type="match status" value="1"/>
</dbReference>
<dbReference type="Proteomes" id="UP000317835">
    <property type="component" value="Chromosome"/>
</dbReference>
<keyword evidence="1" id="KW-0285">Flavoprotein</keyword>
<dbReference type="Pfam" id="PF03450">
    <property type="entry name" value="CO_deh_flav_C"/>
    <property type="match status" value="1"/>
</dbReference>
<organism evidence="3 4">
    <name type="scientific">Tautonia plasticadhaerens</name>
    <dbReference type="NCBI Taxonomy" id="2527974"/>
    <lineage>
        <taxon>Bacteria</taxon>
        <taxon>Pseudomonadati</taxon>
        <taxon>Planctomycetota</taxon>
        <taxon>Planctomycetia</taxon>
        <taxon>Isosphaerales</taxon>
        <taxon>Isosphaeraceae</taxon>
        <taxon>Tautonia</taxon>
    </lineage>
</organism>
<dbReference type="InterPro" id="IPR016167">
    <property type="entry name" value="FAD-bd_PCMH_sub1"/>
</dbReference>